<name>Q483Y7_COLP3</name>
<evidence type="ECO:0000313" key="2">
    <source>
        <dbReference type="Proteomes" id="UP000000547"/>
    </source>
</evidence>
<reference evidence="1" key="1">
    <citation type="journal article" date="2005" name="Proc. Natl. Acad. Sci. U.S.A.">
        <title>The psychrophilic lifestyle as revealed by the genome sequence of Colwellia psychrerythraea 34H through genomic and proteomic analyses.</title>
        <authorList>
            <person name="Methe B.A."/>
            <person name="Nelson K.E."/>
            <person name="Deming J.W."/>
            <person name="Momen B."/>
            <person name="Melamud E."/>
            <person name="Zhang X."/>
            <person name="Moult J."/>
            <person name="Madupu R."/>
            <person name="Nelson W.C."/>
            <person name="Dodson R.J."/>
            <person name="Brinkac L.M."/>
            <person name="Daugherty S.C."/>
            <person name="Durkin A.S."/>
            <person name="DeBoy R.T."/>
            <person name="Kolonay J.F."/>
            <person name="Sullivan S.A."/>
            <person name="Zhou L."/>
            <person name="Davidsen T.M."/>
            <person name="Wu M."/>
            <person name="Huston A.L."/>
            <person name="Lewis M."/>
            <person name="Weaver B."/>
            <person name="Weidman J.F."/>
            <person name="Khouri H."/>
            <person name="Utterback T.R."/>
            <person name="Feldblyum T.V."/>
            <person name="Fraser C.M."/>
        </authorList>
    </citation>
    <scope>NUCLEOTIDE SEQUENCE [LARGE SCALE GENOMIC DNA]</scope>
    <source>
        <strain evidence="1">34H</strain>
    </source>
</reference>
<organism evidence="1 2">
    <name type="scientific">Colwellia psychrerythraea (strain 34H / ATCC BAA-681)</name>
    <name type="common">Vibrio psychroerythus</name>
    <dbReference type="NCBI Taxonomy" id="167879"/>
    <lineage>
        <taxon>Bacteria</taxon>
        <taxon>Pseudomonadati</taxon>
        <taxon>Pseudomonadota</taxon>
        <taxon>Gammaproteobacteria</taxon>
        <taxon>Alteromonadales</taxon>
        <taxon>Colwelliaceae</taxon>
        <taxon>Colwellia</taxon>
    </lineage>
</organism>
<dbReference type="KEGG" id="cps:CPS_1899"/>
<protein>
    <submittedName>
        <fullName evidence="1">Uncharacterized protein</fullName>
    </submittedName>
</protein>
<accession>Q483Y7</accession>
<dbReference type="EMBL" id="CP000083">
    <property type="protein sequence ID" value="AAZ25940.1"/>
    <property type="molecule type" value="Genomic_DNA"/>
</dbReference>
<proteinExistence type="predicted"/>
<sequence>MLAKISDEGAKANCFLSLFNSLLGYFDSVLDSQRRAKQAHSKITTHSTNIAPSLTLSKNDISTTNKIIRVKQSKVIACTLVDTIFKLRISMQVMI</sequence>
<gene>
    <name evidence="1" type="ordered locus">CPS_1899</name>
</gene>
<dbReference type="AlphaFoldDB" id="Q483Y7"/>
<dbReference type="HOGENOM" id="CLU_2367990_0_0_6"/>
<evidence type="ECO:0000313" key="1">
    <source>
        <dbReference type="EMBL" id="AAZ25940.1"/>
    </source>
</evidence>
<dbReference type="STRING" id="167879.CPS_1899"/>
<dbReference type="Proteomes" id="UP000000547">
    <property type="component" value="Chromosome"/>
</dbReference>